<protein>
    <submittedName>
        <fullName evidence="5">Alpha-glucosidase</fullName>
    </submittedName>
</protein>
<evidence type="ECO:0000313" key="5">
    <source>
        <dbReference type="EMBL" id="SFN30245.1"/>
    </source>
</evidence>
<dbReference type="Gene3D" id="3.90.400.10">
    <property type="entry name" value="Oligo-1,6-glucosidase, Domain 2"/>
    <property type="match status" value="1"/>
</dbReference>
<reference evidence="5 6" key="1">
    <citation type="submission" date="2016-10" db="EMBL/GenBank/DDBJ databases">
        <authorList>
            <person name="de Groot N.N."/>
        </authorList>
    </citation>
    <scope>NUCLEOTIDE SEQUENCE [LARGE SCALE GENOMIC DNA]</scope>
    <source>
        <strain evidence="5 6">ML2</strain>
    </source>
</reference>
<dbReference type="PANTHER" id="PTHR10357">
    <property type="entry name" value="ALPHA-AMYLASE FAMILY MEMBER"/>
    <property type="match status" value="1"/>
</dbReference>
<keyword evidence="3" id="KW-1133">Transmembrane helix</keyword>
<evidence type="ECO:0000256" key="1">
    <source>
        <dbReference type="ARBA" id="ARBA00022801"/>
    </source>
</evidence>
<proteinExistence type="predicted"/>
<keyword evidence="3" id="KW-0812">Transmembrane</keyword>
<dbReference type="CDD" id="cd11338">
    <property type="entry name" value="AmyAc_CMD"/>
    <property type="match status" value="1"/>
</dbReference>
<evidence type="ECO:0000256" key="2">
    <source>
        <dbReference type="ARBA" id="ARBA00023295"/>
    </source>
</evidence>
<evidence type="ECO:0000256" key="3">
    <source>
        <dbReference type="SAM" id="Phobius"/>
    </source>
</evidence>
<sequence>MKYREIQIQYNSFQIQHKKPFGAVLKDQEIQFTLSVKHAMNPEVTFVVSKEGQGEQYLKMSSREEGTFTASFSSPALGLCFYFFILNYDDHGMRRTVYLGAPTQGNGGETVARENRWELIPYQITVHNYQKSAPGWYKNAVFYQIFVDRFFNGEEHGKVRSPKKNSFLYATWDDSPMYIKDHQGNILRWDFFGGNLKGVLQKLDYLKSLGIGGIYLNPIFKARSNHKYDTGDYMKIDEMFGDEETFKTLLQEAEKRGIRIVLDGVFNHVGADSKYFNAFGSYETVGAAQSTDSPYYSWFNFFQYPHDYESWWGVKDLPNVNENVDSYKNFIVGKNGVIDKWSRMGIGGWRLDVADEMPDKFIEEIRQAMDTVSEDQVLIGEVWEDASNKIAYGKRRRYLLGDELHGTMNYPFKDGVIAYLNGHMRAKDLYMRFMSLKENYPPEALYSALNNLGTHDTRRILTELKDTRKLQVAVGLLLTFPGVPCIYYGDEAGMEGEADPFNRGPYPWGKESPEIFAIYQSMIKLRKNHEALTSGEFIPFYQEEMFGFLRKTEEECHLILVNSKPEKVRTVLADVIGLENMTCDISAQFGEVHYLEPYSFMHQHISLK</sequence>
<dbReference type="STRING" id="398199.SAMN05421804_104182"/>
<accession>A0A1I4XWT9</accession>
<feature type="transmembrane region" description="Helical" evidence="3">
    <location>
        <begin position="66"/>
        <end position="85"/>
    </location>
</feature>
<dbReference type="SMART" id="SM00642">
    <property type="entry name" value="Aamy"/>
    <property type="match status" value="1"/>
</dbReference>
<dbReference type="GO" id="GO:0005975">
    <property type="term" value="P:carbohydrate metabolic process"/>
    <property type="evidence" value="ECO:0007669"/>
    <property type="project" value="InterPro"/>
</dbReference>
<dbReference type="Gene3D" id="3.20.20.80">
    <property type="entry name" value="Glycosidases"/>
    <property type="match status" value="1"/>
</dbReference>
<dbReference type="EMBL" id="FOVK01000001">
    <property type="protein sequence ID" value="SFN30245.1"/>
    <property type="molecule type" value="Genomic_DNA"/>
</dbReference>
<organism evidence="5 6">
    <name type="scientific">Proteiniclasticum ruminis</name>
    <dbReference type="NCBI Taxonomy" id="398199"/>
    <lineage>
        <taxon>Bacteria</taxon>
        <taxon>Bacillati</taxon>
        <taxon>Bacillota</taxon>
        <taxon>Clostridia</taxon>
        <taxon>Eubacteriales</taxon>
        <taxon>Clostridiaceae</taxon>
        <taxon>Proteiniclasticum</taxon>
    </lineage>
</organism>
<keyword evidence="3" id="KW-0472">Membrane</keyword>
<evidence type="ECO:0000259" key="4">
    <source>
        <dbReference type="SMART" id="SM00642"/>
    </source>
</evidence>
<dbReference type="InterPro" id="IPR017853">
    <property type="entry name" value="GH"/>
</dbReference>
<dbReference type="SUPFAM" id="SSF51445">
    <property type="entry name" value="(Trans)glycosidases"/>
    <property type="match status" value="1"/>
</dbReference>
<dbReference type="InterPro" id="IPR045857">
    <property type="entry name" value="O16G_dom_2"/>
</dbReference>
<dbReference type="InterPro" id="IPR006047">
    <property type="entry name" value="GH13_cat_dom"/>
</dbReference>
<evidence type="ECO:0000313" key="6">
    <source>
        <dbReference type="Proteomes" id="UP000181899"/>
    </source>
</evidence>
<name>A0A1I4XWT9_9CLOT</name>
<dbReference type="AlphaFoldDB" id="A0A1I4XWT9"/>
<dbReference type="RefSeq" id="WP_074909255.1">
    <property type="nucleotide sequence ID" value="NZ_FOVK01000001.1"/>
</dbReference>
<gene>
    <name evidence="5" type="ORF">SAMN04488695_101240</name>
</gene>
<feature type="domain" description="Glycosyl hydrolase family 13 catalytic" evidence="4">
    <location>
        <begin position="144"/>
        <end position="526"/>
    </location>
</feature>
<dbReference type="PANTHER" id="PTHR10357:SF210">
    <property type="entry name" value="MALTODEXTRIN GLUCOSIDASE"/>
    <property type="match status" value="1"/>
</dbReference>
<dbReference type="eggNOG" id="COG0366">
    <property type="taxonomic scope" value="Bacteria"/>
</dbReference>
<keyword evidence="1" id="KW-0378">Hydrolase</keyword>
<keyword evidence="6" id="KW-1185">Reference proteome</keyword>
<keyword evidence="2" id="KW-0326">Glycosidase</keyword>
<dbReference type="GO" id="GO:0016798">
    <property type="term" value="F:hydrolase activity, acting on glycosyl bonds"/>
    <property type="evidence" value="ECO:0007669"/>
    <property type="project" value="UniProtKB-KW"/>
</dbReference>
<dbReference type="Proteomes" id="UP000181899">
    <property type="component" value="Unassembled WGS sequence"/>
</dbReference>
<dbReference type="OrthoDB" id="9805159at2"/>
<dbReference type="Pfam" id="PF00128">
    <property type="entry name" value="Alpha-amylase"/>
    <property type="match status" value="1"/>
</dbReference>